<dbReference type="Proteomes" id="UP001597326">
    <property type="component" value="Unassembled WGS sequence"/>
</dbReference>
<name>A0ABW4RWK0_9ACTN</name>
<organism evidence="1 2">
    <name type="scientific">Luteococcus peritonei</name>
    <dbReference type="NCBI Taxonomy" id="88874"/>
    <lineage>
        <taxon>Bacteria</taxon>
        <taxon>Bacillati</taxon>
        <taxon>Actinomycetota</taxon>
        <taxon>Actinomycetes</taxon>
        <taxon>Propionibacteriales</taxon>
        <taxon>Propionibacteriaceae</taxon>
        <taxon>Luteococcus</taxon>
    </lineage>
</organism>
<dbReference type="GO" id="GO:0016301">
    <property type="term" value="F:kinase activity"/>
    <property type="evidence" value="ECO:0007669"/>
    <property type="project" value="UniProtKB-KW"/>
</dbReference>
<keyword evidence="1" id="KW-0808">Transferase</keyword>
<dbReference type="Gene3D" id="3.40.50.300">
    <property type="entry name" value="P-loop containing nucleotide triphosphate hydrolases"/>
    <property type="match status" value="1"/>
</dbReference>
<keyword evidence="1" id="KW-0418">Kinase</keyword>
<reference evidence="2" key="1">
    <citation type="journal article" date="2019" name="Int. J. Syst. Evol. Microbiol.">
        <title>The Global Catalogue of Microorganisms (GCM) 10K type strain sequencing project: providing services to taxonomists for standard genome sequencing and annotation.</title>
        <authorList>
            <consortium name="The Broad Institute Genomics Platform"/>
            <consortium name="The Broad Institute Genome Sequencing Center for Infectious Disease"/>
            <person name="Wu L."/>
            <person name="Ma J."/>
        </authorList>
    </citation>
    <scope>NUCLEOTIDE SEQUENCE [LARGE SCALE GENOMIC DNA]</scope>
    <source>
        <strain evidence="2">CAIM 431</strain>
    </source>
</reference>
<dbReference type="SUPFAM" id="SSF52540">
    <property type="entry name" value="P-loop containing nucleoside triphosphate hydrolases"/>
    <property type="match status" value="1"/>
</dbReference>
<dbReference type="RefSeq" id="WP_343872022.1">
    <property type="nucleotide sequence ID" value="NZ_BAAAIX010000004.1"/>
</dbReference>
<dbReference type="EMBL" id="JBHUFZ010000025">
    <property type="protein sequence ID" value="MFD1890711.1"/>
    <property type="molecule type" value="Genomic_DNA"/>
</dbReference>
<evidence type="ECO:0000313" key="2">
    <source>
        <dbReference type="Proteomes" id="UP001597326"/>
    </source>
</evidence>
<gene>
    <name evidence="1" type="ORF">ACFSCS_11045</name>
</gene>
<sequence>MTSATPGDRPRTVILLAGPSGSGKSRLTRATGAPQLRLDDFYRADTDEHLPMVDGRIDWDDVRSWDTGAAARAVDALVRCGRTEAPLYSIQLNRATGSHVVDLEGSPVVVAEGIFAPDLLATCRDQGVEVTPLWLDRSRHANFARRLRRDLKQHRKPPAVLVRRGLQLWREERAKRTRALELGFRPMGMAQAVTLVRELQQR</sequence>
<accession>A0ABW4RWK0</accession>
<evidence type="ECO:0000313" key="1">
    <source>
        <dbReference type="EMBL" id="MFD1890711.1"/>
    </source>
</evidence>
<proteinExistence type="predicted"/>
<dbReference type="InterPro" id="IPR027417">
    <property type="entry name" value="P-loop_NTPase"/>
</dbReference>
<comment type="caution">
    <text evidence="1">The sequence shown here is derived from an EMBL/GenBank/DDBJ whole genome shotgun (WGS) entry which is preliminary data.</text>
</comment>
<keyword evidence="2" id="KW-1185">Reference proteome</keyword>
<protein>
    <submittedName>
        <fullName evidence="1">Uridine kinase</fullName>
    </submittedName>
</protein>